<dbReference type="Gene3D" id="1.10.40.60">
    <property type="entry name" value="EpsJ-like"/>
    <property type="match status" value="1"/>
</dbReference>
<feature type="transmembrane region" description="Helical" evidence="10">
    <location>
        <begin position="12"/>
        <end position="36"/>
    </location>
</feature>
<dbReference type="PANTHER" id="PTHR38831">
    <property type="entry name" value="TYPE II SECRETION SYSTEM PROTEIN K"/>
    <property type="match status" value="1"/>
</dbReference>
<evidence type="ECO:0000256" key="7">
    <source>
        <dbReference type="ARBA" id="ARBA00022927"/>
    </source>
</evidence>
<name>A0A2U2BXJ0_9PROT</name>
<comment type="caution">
    <text evidence="12">The sequence shown here is derived from an EMBL/GenBank/DDBJ whole genome shotgun (WGS) entry which is preliminary data.</text>
</comment>
<dbReference type="InterPro" id="IPR049031">
    <property type="entry name" value="T2SSK_SAM-like_1st"/>
</dbReference>
<evidence type="ECO:0000256" key="4">
    <source>
        <dbReference type="ARBA" id="ARBA00022475"/>
    </source>
</evidence>
<evidence type="ECO:0000256" key="1">
    <source>
        <dbReference type="ARBA" id="ARBA00004533"/>
    </source>
</evidence>
<dbReference type="InterPro" id="IPR038072">
    <property type="entry name" value="GspK_central_sf"/>
</dbReference>
<keyword evidence="4" id="KW-1003">Cell membrane</keyword>
<sequence>MRPDRPIRREEGSALVYVLWITLLLSVLMAGAALFARTQIIAARVEQTVLSERLALRSALDLVAYRGAIAGRAYFEGLPDTVAFGGYEILVERAPNHGRLDVNLADETAWMRLFQSLGAEDALARRLTDQVLDWRDSDTDPRPDGAEANAYSGSAKQIGNRAFFHIGELENVLDITPARLACMAPYLTVLGGTGPVQGAPLQGLELPARSDGMRVALRAAIVGEAGSGRALTGLAQFGASDTRPFEWVHIGADDGIAASCPEGAFESAAAT</sequence>
<dbReference type="SUPFAM" id="SSF158544">
    <property type="entry name" value="GspK insert domain-like"/>
    <property type="match status" value="1"/>
</dbReference>
<keyword evidence="13" id="KW-1185">Reference proteome</keyword>
<dbReference type="OrthoDB" id="9788973at2"/>
<evidence type="ECO:0000256" key="5">
    <source>
        <dbReference type="ARBA" id="ARBA00022519"/>
    </source>
</evidence>
<dbReference type="AlphaFoldDB" id="A0A2U2BXJ0"/>
<dbReference type="InterPro" id="IPR005628">
    <property type="entry name" value="GspK"/>
</dbReference>
<dbReference type="Pfam" id="PF21687">
    <property type="entry name" value="T2SSK_1st"/>
    <property type="match status" value="1"/>
</dbReference>
<dbReference type="PANTHER" id="PTHR38831:SF1">
    <property type="entry name" value="TYPE II SECRETION SYSTEM PROTEIN K-RELATED"/>
    <property type="match status" value="1"/>
</dbReference>
<keyword evidence="8 10" id="KW-1133">Transmembrane helix</keyword>
<evidence type="ECO:0000256" key="3">
    <source>
        <dbReference type="ARBA" id="ARBA00022448"/>
    </source>
</evidence>
<feature type="domain" description="T2SS protein K first SAM-like" evidence="11">
    <location>
        <begin position="103"/>
        <end position="190"/>
    </location>
</feature>
<comment type="similarity">
    <text evidence="2">Belongs to the GSP K family.</text>
</comment>
<evidence type="ECO:0000256" key="8">
    <source>
        <dbReference type="ARBA" id="ARBA00022989"/>
    </source>
</evidence>
<evidence type="ECO:0000313" key="12">
    <source>
        <dbReference type="EMBL" id="PWE18726.1"/>
    </source>
</evidence>
<evidence type="ECO:0000256" key="9">
    <source>
        <dbReference type="ARBA" id="ARBA00023136"/>
    </source>
</evidence>
<keyword evidence="7" id="KW-0653">Protein transport</keyword>
<dbReference type="GO" id="GO:0005886">
    <property type="term" value="C:plasma membrane"/>
    <property type="evidence" value="ECO:0007669"/>
    <property type="project" value="UniProtKB-SubCell"/>
</dbReference>
<evidence type="ECO:0000256" key="2">
    <source>
        <dbReference type="ARBA" id="ARBA00007246"/>
    </source>
</evidence>
<dbReference type="EMBL" id="QEXV01000001">
    <property type="protein sequence ID" value="PWE18726.1"/>
    <property type="molecule type" value="Genomic_DNA"/>
</dbReference>
<dbReference type="Proteomes" id="UP000245168">
    <property type="component" value="Unassembled WGS sequence"/>
</dbReference>
<accession>A0A2U2BXJ0</accession>
<protein>
    <recommendedName>
        <fullName evidence="11">T2SS protein K first SAM-like domain-containing protein</fullName>
    </recommendedName>
</protein>
<organism evidence="12 13">
    <name type="scientific">Marinicauda salina</name>
    <dbReference type="NCBI Taxonomy" id="2135793"/>
    <lineage>
        <taxon>Bacteria</taxon>
        <taxon>Pseudomonadati</taxon>
        <taxon>Pseudomonadota</taxon>
        <taxon>Alphaproteobacteria</taxon>
        <taxon>Maricaulales</taxon>
        <taxon>Maricaulaceae</taxon>
        <taxon>Marinicauda</taxon>
    </lineage>
</organism>
<evidence type="ECO:0000256" key="6">
    <source>
        <dbReference type="ARBA" id="ARBA00022692"/>
    </source>
</evidence>
<keyword evidence="6 10" id="KW-0812">Transmembrane</keyword>
<comment type="subcellular location">
    <subcellularLocation>
        <location evidence="1">Cell inner membrane</location>
    </subcellularLocation>
</comment>
<gene>
    <name evidence="12" type="ORF">DDZ18_03800</name>
</gene>
<dbReference type="RefSeq" id="WP_109252000.1">
    <property type="nucleotide sequence ID" value="NZ_QEXV01000001.1"/>
</dbReference>
<evidence type="ECO:0000313" key="13">
    <source>
        <dbReference type="Proteomes" id="UP000245168"/>
    </source>
</evidence>
<keyword evidence="9 10" id="KW-0472">Membrane</keyword>
<dbReference type="GO" id="GO:0009306">
    <property type="term" value="P:protein secretion"/>
    <property type="evidence" value="ECO:0007669"/>
    <property type="project" value="InterPro"/>
</dbReference>
<evidence type="ECO:0000259" key="11">
    <source>
        <dbReference type="Pfam" id="PF21687"/>
    </source>
</evidence>
<proteinExistence type="inferred from homology"/>
<reference evidence="13" key="1">
    <citation type="submission" date="2018-05" db="EMBL/GenBank/DDBJ databases">
        <authorList>
            <person name="Liu B.-T."/>
        </authorList>
    </citation>
    <scope>NUCLEOTIDE SEQUENCE [LARGE SCALE GENOMIC DNA]</scope>
    <source>
        <strain evidence="13">WD6-1</strain>
    </source>
</reference>
<keyword evidence="5" id="KW-0997">Cell inner membrane</keyword>
<evidence type="ECO:0000256" key="10">
    <source>
        <dbReference type="SAM" id="Phobius"/>
    </source>
</evidence>
<keyword evidence="3" id="KW-0813">Transport</keyword>